<dbReference type="Pfam" id="PF02362">
    <property type="entry name" value="B3"/>
    <property type="match status" value="1"/>
</dbReference>
<name>A0A2Z7BYW9_9LAMI</name>
<keyword evidence="5" id="KW-0539">Nucleus</keyword>
<dbReference type="AlphaFoldDB" id="A0A2Z7BYW9"/>
<dbReference type="GO" id="GO:0005634">
    <property type="term" value="C:nucleus"/>
    <property type="evidence" value="ECO:0007669"/>
    <property type="project" value="UniProtKB-SubCell"/>
</dbReference>
<proteinExistence type="predicted"/>
<keyword evidence="9" id="KW-1185">Reference proteome</keyword>
<dbReference type="Proteomes" id="UP000250235">
    <property type="component" value="Unassembled WGS sequence"/>
</dbReference>
<dbReference type="SUPFAM" id="SSF101936">
    <property type="entry name" value="DNA-binding pseudobarrel domain"/>
    <property type="match status" value="1"/>
</dbReference>
<dbReference type="PROSITE" id="PS50863">
    <property type="entry name" value="B3"/>
    <property type="match status" value="1"/>
</dbReference>
<evidence type="ECO:0000313" key="9">
    <source>
        <dbReference type="Proteomes" id="UP000250235"/>
    </source>
</evidence>
<feature type="region of interest" description="Disordered" evidence="6">
    <location>
        <begin position="1"/>
        <end position="22"/>
    </location>
</feature>
<evidence type="ECO:0000256" key="3">
    <source>
        <dbReference type="ARBA" id="ARBA00023125"/>
    </source>
</evidence>
<reference evidence="8 9" key="1">
    <citation type="journal article" date="2015" name="Proc. Natl. Acad. Sci. U.S.A.">
        <title>The resurrection genome of Boea hygrometrica: A blueprint for survival of dehydration.</title>
        <authorList>
            <person name="Xiao L."/>
            <person name="Yang G."/>
            <person name="Zhang L."/>
            <person name="Yang X."/>
            <person name="Zhao S."/>
            <person name="Ji Z."/>
            <person name="Zhou Q."/>
            <person name="Hu M."/>
            <person name="Wang Y."/>
            <person name="Chen M."/>
            <person name="Xu Y."/>
            <person name="Jin H."/>
            <person name="Xiao X."/>
            <person name="Hu G."/>
            <person name="Bao F."/>
            <person name="Hu Y."/>
            <person name="Wan P."/>
            <person name="Li L."/>
            <person name="Deng X."/>
            <person name="Kuang T."/>
            <person name="Xiang C."/>
            <person name="Zhu J.K."/>
            <person name="Oliver M.J."/>
            <person name="He Y."/>
        </authorList>
    </citation>
    <scope>NUCLEOTIDE SEQUENCE [LARGE SCALE GENOMIC DNA]</scope>
    <source>
        <strain evidence="9">cv. XS01</strain>
    </source>
</reference>
<dbReference type="InterPro" id="IPR015300">
    <property type="entry name" value="DNA-bd_pseudobarrel_sf"/>
</dbReference>
<evidence type="ECO:0000256" key="5">
    <source>
        <dbReference type="ARBA" id="ARBA00023242"/>
    </source>
</evidence>
<dbReference type="CDD" id="cd10017">
    <property type="entry name" value="B3_DNA"/>
    <property type="match status" value="1"/>
</dbReference>
<dbReference type="SMART" id="SM01019">
    <property type="entry name" value="B3"/>
    <property type="match status" value="1"/>
</dbReference>
<dbReference type="InterPro" id="IPR044837">
    <property type="entry name" value="REM16-like"/>
</dbReference>
<accession>A0A2Z7BYW9</accession>
<dbReference type="PANTHER" id="PTHR31391:SF67">
    <property type="entry name" value="TF-B3 DOMAIN-CONTAINING PROTEIN"/>
    <property type="match status" value="1"/>
</dbReference>
<dbReference type="EMBL" id="KV003125">
    <property type="protein sequence ID" value="KZV37447.1"/>
    <property type="molecule type" value="Genomic_DNA"/>
</dbReference>
<feature type="domain" description="TF-B3" evidence="7">
    <location>
        <begin position="78"/>
        <end position="169"/>
    </location>
</feature>
<comment type="subcellular location">
    <subcellularLocation>
        <location evidence="1">Nucleus</location>
    </subcellularLocation>
</comment>
<dbReference type="Gene3D" id="2.40.330.10">
    <property type="entry name" value="DNA-binding pseudobarrel domain"/>
    <property type="match status" value="1"/>
</dbReference>
<dbReference type="OrthoDB" id="1605554at2759"/>
<evidence type="ECO:0000259" key="7">
    <source>
        <dbReference type="PROSITE" id="PS50863"/>
    </source>
</evidence>
<feature type="region of interest" description="Disordered" evidence="6">
    <location>
        <begin position="215"/>
        <end position="252"/>
    </location>
</feature>
<gene>
    <name evidence="8" type="ORF">F511_24854</name>
</gene>
<evidence type="ECO:0000256" key="4">
    <source>
        <dbReference type="ARBA" id="ARBA00023163"/>
    </source>
</evidence>
<evidence type="ECO:0000256" key="1">
    <source>
        <dbReference type="ARBA" id="ARBA00004123"/>
    </source>
</evidence>
<keyword evidence="2" id="KW-0805">Transcription regulation</keyword>
<dbReference type="GO" id="GO:0003677">
    <property type="term" value="F:DNA binding"/>
    <property type="evidence" value="ECO:0007669"/>
    <property type="project" value="UniProtKB-KW"/>
</dbReference>
<keyword evidence="4" id="KW-0804">Transcription</keyword>
<dbReference type="PANTHER" id="PTHR31391">
    <property type="entry name" value="B3 DOMAIN-CONTAINING PROTEIN OS11G0197600-RELATED"/>
    <property type="match status" value="1"/>
</dbReference>
<evidence type="ECO:0000313" key="8">
    <source>
        <dbReference type="EMBL" id="KZV37447.1"/>
    </source>
</evidence>
<keyword evidence="3" id="KW-0238">DNA-binding</keyword>
<organism evidence="8 9">
    <name type="scientific">Dorcoceras hygrometricum</name>
    <dbReference type="NCBI Taxonomy" id="472368"/>
    <lineage>
        <taxon>Eukaryota</taxon>
        <taxon>Viridiplantae</taxon>
        <taxon>Streptophyta</taxon>
        <taxon>Embryophyta</taxon>
        <taxon>Tracheophyta</taxon>
        <taxon>Spermatophyta</taxon>
        <taxon>Magnoliopsida</taxon>
        <taxon>eudicotyledons</taxon>
        <taxon>Gunneridae</taxon>
        <taxon>Pentapetalae</taxon>
        <taxon>asterids</taxon>
        <taxon>lamiids</taxon>
        <taxon>Lamiales</taxon>
        <taxon>Gesneriaceae</taxon>
        <taxon>Didymocarpoideae</taxon>
        <taxon>Trichosporeae</taxon>
        <taxon>Loxocarpinae</taxon>
        <taxon>Dorcoceras</taxon>
    </lineage>
</organism>
<dbReference type="InterPro" id="IPR003340">
    <property type="entry name" value="B3_DNA-bd"/>
</dbReference>
<sequence>MRKKNVMQLGSREEGVAKKAKGLKSKDLQACSESKKSGRNVRKRTRYIDMFEDVEARFSVMERAERVLSHLQNEHPYFLKCMLPSNVSHGFWLHLPKKFCSLHLPNHDSSIVLVDEWGNEYRTSYLLWRHGLSAGWRGFSKSHRLLKGDVLIFHLIEPCKLKVHIVRVHGPDVIGAALCLMNWDTSDREPDSAENLVKKEIKMHGKQKYVEPFLIDSPTPSKHLKARNEPNSGSEPTADHCGSNREGFSPKALEGSEISGQLQHNDQCHSKGSFFKNGPCDGIACM</sequence>
<evidence type="ECO:0000256" key="6">
    <source>
        <dbReference type="SAM" id="MobiDB-lite"/>
    </source>
</evidence>
<protein>
    <recommendedName>
        <fullName evidence="7">TF-B3 domain-containing protein</fullName>
    </recommendedName>
</protein>
<evidence type="ECO:0000256" key="2">
    <source>
        <dbReference type="ARBA" id="ARBA00023015"/>
    </source>
</evidence>